<sequence>MEQKNIEIQRSLAFAEIVGRELVVSTDARSAPAERYEPLRTNYEKGVGVVLYVDVMVEGQSPGVFFSAGGNGYRLSAQGVRTLQAFLREHGTDCVRQFMQCCGTLLDCHANKEDESDRLGHGRKHSQQNLYQGD</sequence>
<evidence type="ECO:0000313" key="2">
    <source>
        <dbReference type="EMBL" id="OWR53313.1"/>
    </source>
</evidence>
<dbReference type="EMBL" id="AGBW02008465">
    <property type="protein sequence ID" value="OWR53313.1"/>
    <property type="molecule type" value="Genomic_DNA"/>
</dbReference>
<evidence type="ECO:0000313" key="3">
    <source>
        <dbReference type="Proteomes" id="UP000007151"/>
    </source>
</evidence>
<dbReference type="AlphaFoldDB" id="A0A212FHV2"/>
<evidence type="ECO:0000256" key="1">
    <source>
        <dbReference type="SAM" id="MobiDB-lite"/>
    </source>
</evidence>
<dbReference type="InParanoid" id="A0A212FHV2"/>
<gene>
    <name evidence="2" type="ORF">KGM_209970</name>
</gene>
<organism evidence="2 3">
    <name type="scientific">Danaus plexippus plexippus</name>
    <dbReference type="NCBI Taxonomy" id="278856"/>
    <lineage>
        <taxon>Eukaryota</taxon>
        <taxon>Metazoa</taxon>
        <taxon>Ecdysozoa</taxon>
        <taxon>Arthropoda</taxon>
        <taxon>Hexapoda</taxon>
        <taxon>Insecta</taxon>
        <taxon>Pterygota</taxon>
        <taxon>Neoptera</taxon>
        <taxon>Endopterygota</taxon>
        <taxon>Lepidoptera</taxon>
        <taxon>Glossata</taxon>
        <taxon>Ditrysia</taxon>
        <taxon>Papilionoidea</taxon>
        <taxon>Nymphalidae</taxon>
        <taxon>Danainae</taxon>
        <taxon>Danaini</taxon>
        <taxon>Danaina</taxon>
        <taxon>Danaus</taxon>
        <taxon>Danaus</taxon>
    </lineage>
</organism>
<comment type="caution">
    <text evidence="2">The sequence shown here is derived from an EMBL/GenBank/DDBJ whole genome shotgun (WGS) entry which is preliminary data.</text>
</comment>
<proteinExistence type="predicted"/>
<reference evidence="2 3" key="1">
    <citation type="journal article" date="2011" name="Cell">
        <title>The monarch butterfly genome yields insights into long-distance migration.</title>
        <authorList>
            <person name="Zhan S."/>
            <person name="Merlin C."/>
            <person name="Boore J.L."/>
            <person name="Reppert S.M."/>
        </authorList>
    </citation>
    <scope>NUCLEOTIDE SEQUENCE [LARGE SCALE GENOMIC DNA]</scope>
    <source>
        <strain evidence="2">F-2</strain>
    </source>
</reference>
<dbReference type="Proteomes" id="UP000007151">
    <property type="component" value="Unassembled WGS sequence"/>
</dbReference>
<keyword evidence="3" id="KW-1185">Reference proteome</keyword>
<feature type="region of interest" description="Disordered" evidence="1">
    <location>
        <begin position="114"/>
        <end position="134"/>
    </location>
</feature>
<name>A0A212FHV2_DANPL</name>
<dbReference type="KEGG" id="dpl:KGM_209970"/>
<accession>A0A212FHV2</accession>
<protein>
    <submittedName>
        <fullName evidence="2">Uncharacterized protein</fullName>
    </submittedName>
</protein>